<reference evidence="4 5" key="1">
    <citation type="submission" date="2018-08" db="EMBL/GenBank/DDBJ databases">
        <title>A genome reference for cultivated species of the human gut microbiota.</title>
        <authorList>
            <person name="Zou Y."/>
            <person name="Xue W."/>
            <person name="Luo G."/>
        </authorList>
    </citation>
    <scope>NUCLEOTIDE SEQUENCE [LARGE SCALE GENOMIC DNA]</scope>
    <source>
        <strain evidence="4 5">AM43-2</strain>
    </source>
</reference>
<proteinExistence type="predicted"/>
<evidence type="ECO:0000256" key="2">
    <source>
        <dbReference type="ARBA" id="ARBA00023210"/>
    </source>
</evidence>
<organism evidence="4 5">
    <name type="scientific">Eubacterium ventriosum</name>
    <dbReference type="NCBI Taxonomy" id="39496"/>
    <lineage>
        <taxon>Bacteria</taxon>
        <taxon>Bacillati</taxon>
        <taxon>Bacillota</taxon>
        <taxon>Clostridia</taxon>
        <taxon>Eubacteriales</taxon>
        <taxon>Eubacteriaceae</taxon>
        <taxon>Eubacterium</taxon>
    </lineage>
</organism>
<evidence type="ECO:0000256" key="3">
    <source>
        <dbReference type="ARBA" id="ARBA00023306"/>
    </source>
</evidence>
<gene>
    <name evidence="4" type="ORF">DW929_02895</name>
</gene>
<dbReference type="InterPro" id="IPR036751">
    <property type="entry name" value="SpoVG_sf"/>
</dbReference>
<accession>A0A413S386</accession>
<dbReference type="Pfam" id="PF04026">
    <property type="entry name" value="SpoVG"/>
    <property type="match status" value="2"/>
</dbReference>
<evidence type="ECO:0000256" key="1">
    <source>
        <dbReference type="ARBA" id="ARBA00022618"/>
    </source>
</evidence>
<keyword evidence="1" id="KW-0132">Cell division</keyword>
<comment type="caution">
    <text evidence="4">The sequence shown here is derived from an EMBL/GenBank/DDBJ whole genome shotgun (WGS) entry which is preliminary data.</text>
</comment>
<dbReference type="SUPFAM" id="SSF160537">
    <property type="entry name" value="SpoVG-like"/>
    <property type="match status" value="2"/>
</dbReference>
<dbReference type="RefSeq" id="WP_118024841.1">
    <property type="nucleotide sequence ID" value="NZ_JBGKIA010000002.1"/>
</dbReference>
<dbReference type="InterPro" id="IPR007170">
    <property type="entry name" value="SpoVG"/>
</dbReference>
<dbReference type="PANTHER" id="PTHR38429">
    <property type="entry name" value="SEPTATION PROTEIN SPOVG-RELATED"/>
    <property type="match status" value="1"/>
</dbReference>
<dbReference type="AlphaFoldDB" id="A0A413S386"/>
<dbReference type="GO" id="GO:0000917">
    <property type="term" value="P:division septum assembly"/>
    <property type="evidence" value="ECO:0007669"/>
    <property type="project" value="UniProtKB-KW"/>
</dbReference>
<name>A0A413S386_9FIRM</name>
<evidence type="ECO:0000313" key="5">
    <source>
        <dbReference type="Proteomes" id="UP000284598"/>
    </source>
</evidence>
<dbReference type="Proteomes" id="UP000284598">
    <property type="component" value="Unassembled WGS sequence"/>
</dbReference>
<evidence type="ECO:0000313" key="4">
    <source>
        <dbReference type="EMBL" id="RHA56050.1"/>
    </source>
</evidence>
<keyword evidence="3" id="KW-0131">Cell cycle</keyword>
<dbReference type="GO" id="GO:0030435">
    <property type="term" value="P:sporulation resulting in formation of a cellular spore"/>
    <property type="evidence" value="ECO:0007669"/>
    <property type="project" value="InterPro"/>
</dbReference>
<dbReference type="Gene3D" id="3.30.1120.40">
    <property type="entry name" value="Stage V sporulation protein G"/>
    <property type="match status" value="2"/>
</dbReference>
<sequence length="212" mass="24454">MNYSIKVNKLEKENWSTKAFVSVVFEESFKLTDITIRETKNGETFVAMPGYKTSKKDEQGNPVYKNYFYPTTAEFRKELYDNIIKAYESNAKELNITSGKDKVSVSVAMYPCNFNEKIESIGKIYIDKCFVIDGVRVIESEKGSFVAMPTKTTEGKDGKTEYSEVCYPVTKEFREQLYGEIMKKSNEVKEQKKEIGGFKPIRDFGDEKLPFR</sequence>
<keyword evidence="2" id="KW-0717">Septation</keyword>
<protein>
    <submittedName>
        <fullName evidence="4">Septation protein spoVG</fullName>
    </submittedName>
</protein>
<dbReference type="EMBL" id="QSFO01000003">
    <property type="protein sequence ID" value="RHA56050.1"/>
    <property type="molecule type" value="Genomic_DNA"/>
</dbReference>
<dbReference type="PANTHER" id="PTHR38429:SF1">
    <property type="entry name" value="SEPTATION PROTEIN SPOVG-RELATED"/>
    <property type="match status" value="1"/>
</dbReference>